<feature type="region of interest" description="Disordered" evidence="20">
    <location>
        <begin position="589"/>
        <end position="630"/>
    </location>
</feature>
<keyword evidence="13" id="KW-0472">Membrane</keyword>
<keyword evidence="7" id="KW-0509">mRNA transport</keyword>
<evidence type="ECO:0000256" key="3">
    <source>
        <dbReference type="ARBA" id="ARBA00004567"/>
    </source>
</evidence>
<reference evidence="22" key="1">
    <citation type="submission" date="2022-06" db="EMBL/GenBank/DDBJ databases">
        <authorList>
            <person name="Berger JAMES D."/>
            <person name="Berger JAMES D."/>
        </authorList>
    </citation>
    <scope>NUCLEOTIDE SEQUENCE [LARGE SCALE GENOMIC DNA]</scope>
</reference>
<evidence type="ECO:0000256" key="6">
    <source>
        <dbReference type="ARBA" id="ARBA00022771"/>
    </source>
</evidence>
<evidence type="ECO:0000256" key="4">
    <source>
        <dbReference type="ARBA" id="ARBA00022448"/>
    </source>
</evidence>
<feature type="domain" description="RanBP2-type" evidence="21">
    <location>
        <begin position="492"/>
        <end position="522"/>
    </location>
</feature>
<evidence type="ECO:0000256" key="7">
    <source>
        <dbReference type="ARBA" id="ARBA00022816"/>
    </source>
</evidence>
<dbReference type="PANTHER" id="PTHR23193:SF23">
    <property type="entry name" value="NUCLEAR PORE COMPLEX PROTEIN NUP153"/>
    <property type="match status" value="1"/>
</dbReference>
<evidence type="ECO:0000256" key="20">
    <source>
        <dbReference type="SAM" id="MobiDB-lite"/>
    </source>
</evidence>
<keyword evidence="4" id="KW-0813">Transport</keyword>
<dbReference type="InterPro" id="IPR026054">
    <property type="entry name" value="Nucleoporin"/>
</dbReference>
<dbReference type="PANTHER" id="PTHR23193">
    <property type="entry name" value="NUCLEAR PORE COMPLEX PROTEIN NUP"/>
    <property type="match status" value="1"/>
</dbReference>
<dbReference type="PROSITE" id="PS01358">
    <property type="entry name" value="ZF_RANBP2_1"/>
    <property type="match status" value="2"/>
</dbReference>
<keyword evidence="6 19" id="KW-0863">Zinc-finger</keyword>
<keyword evidence="14" id="KW-0539">Nucleus</keyword>
<evidence type="ECO:0000256" key="18">
    <source>
        <dbReference type="ARBA" id="ARBA00079437"/>
    </source>
</evidence>
<evidence type="ECO:0000313" key="22">
    <source>
        <dbReference type="Proteomes" id="UP000050792"/>
    </source>
</evidence>
<evidence type="ECO:0000259" key="21">
    <source>
        <dbReference type="PROSITE" id="PS50199"/>
    </source>
</evidence>
<dbReference type="InterPro" id="IPR036443">
    <property type="entry name" value="Znf_RanBP2_sf"/>
</dbReference>
<dbReference type="GO" id="GO:0017056">
    <property type="term" value="F:structural constituent of nuclear pore"/>
    <property type="evidence" value="ECO:0007669"/>
    <property type="project" value="TreeGrafter"/>
</dbReference>
<evidence type="ECO:0000256" key="11">
    <source>
        <dbReference type="ARBA" id="ARBA00023125"/>
    </source>
</evidence>
<evidence type="ECO:0000256" key="19">
    <source>
        <dbReference type="PROSITE-ProRule" id="PRU00322"/>
    </source>
</evidence>
<comment type="cofactor">
    <cofactor evidence="1">
        <name>Zn(2+)</name>
        <dbReference type="ChEBI" id="CHEBI:29105"/>
    </cofactor>
</comment>
<evidence type="ECO:0000256" key="8">
    <source>
        <dbReference type="ARBA" id="ARBA00022833"/>
    </source>
</evidence>
<reference evidence="23" key="2">
    <citation type="submission" date="2023-11" db="UniProtKB">
        <authorList>
            <consortium name="WormBaseParasite"/>
        </authorList>
    </citation>
    <scope>IDENTIFICATION</scope>
</reference>
<protein>
    <recommendedName>
        <fullName evidence="16">Nuclear pore complex protein Nup153</fullName>
    </recommendedName>
    <alternativeName>
        <fullName evidence="18">153 kDa nucleoporin</fullName>
    </alternativeName>
    <alternativeName>
        <fullName evidence="17">Nucleoporin Nup153</fullName>
    </alternativeName>
</protein>
<evidence type="ECO:0000256" key="12">
    <source>
        <dbReference type="ARBA" id="ARBA00023132"/>
    </source>
</evidence>
<evidence type="ECO:0000313" key="23">
    <source>
        <dbReference type="WBParaSite" id="SRDH1_9600.4"/>
    </source>
</evidence>
<comment type="subcellular location">
    <subcellularLocation>
        <location evidence="2">Nucleus membrane</location>
    </subcellularLocation>
    <subcellularLocation>
        <location evidence="3">Nucleus</location>
        <location evidence="3">Nuclear pore complex</location>
    </subcellularLocation>
</comment>
<feature type="domain" description="RanBP2-type" evidence="21">
    <location>
        <begin position="431"/>
        <end position="460"/>
    </location>
</feature>
<evidence type="ECO:0000256" key="5">
    <source>
        <dbReference type="ARBA" id="ARBA00022723"/>
    </source>
</evidence>
<dbReference type="WBParaSite" id="SRDH1_9600.4">
    <property type="protein sequence ID" value="SRDH1_9600.4"/>
    <property type="gene ID" value="SRDH1_9600"/>
</dbReference>
<keyword evidence="9" id="KW-0653">Protein transport</keyword>
<evidence type="ECO:0000256" key="9">
    <source>
        <dbReference type="ARBA" id="ARBA00022927"/>
    </source>
</evidence>
<dbReference type="GO" id="GO:0008139">
    <property type="term" value="F:nuclear localization sequence binding"/>
    <property type="evidence" value="ECO:0007669"/>
    <property type="project" value="TreeGrafter"/>
</dbReference>
<evidence type="ECO:0000256" key="14">
    <source>
        <dbReference type="ARBA" id="ARBA00023242"/>
    </source>
</evidence>
<dbReference type="PROSITE" id="PS50199">
    <property type="entry name" value="ZF_RANBP2_2"/>
    <property type="match status" value="2"/>
</dbReference>
<keyword evidence="10" id="KW-0811">Translocation</keyword>
<evidence type="ECO:0000256" key="13">
    <source>
        <dbReference type="ARBA" id="ARBA00023136"/>
    </source>
</evidence>
<dbReference type="GO" id="GO:0005643">
    <property type="term" value="C:nuclear pore"/>
    <property type="evidence" value="ECO:0007669"/>
    <property type="project" value="UniProtKB-SubCell"/>
</dbReference>
<dbReference type="GO" id="GO:0006606">
    <property type="term" value="P:protein import into nucleus"/>
    <property type="evidence" value="ECO:0007669"/>
    <property type="project" value="TreeGrafter"/>
</dbReference>
<evidence type="ECO:0000256" key="17">
    <source>
        <dbReference type="ARBA" id="ARBA00078197"/>
    </source>
</evidence>
<keyword evidence="11" id="KW-0238">DNA-binding</keyword>
<evidence type="ECO:0000256" key="16">
    <source>
        <dbReference type="ARBA" id="ARBA00068609"/>
    </source>
</evidence>
<keyword evidence="5" id="KW-0479">Metal-binding</keyword>
<dbReference type="SMART" id="SM00547">
    <property type="entry name" value="ZnF_RBZ"/>
    <property type="match status" value="3"/>
</dbReference>
<accession>A0AA85GIG8</accession>
<sequence length="796" mass="88354">MVSEIHRRSIFHRIADSITGFVPSSILPTIDVSIGFPNSTIQVPPAKSDDPLKGDLRTNLKRTNDVLDHCSESGLKNKAWGHKDHTLRYANVDLDAADKSESECSLHSFSTSGVSSLMPKSWVLGCKNGQSRSTALRMELCSDSYMNTHKVCDSVEVTCCKPSLSWQTSRNDFKTCPYPLPKRQRLSTTTNLSPSFTCRSRLGTTYGGAASCRNARELFEFTTPLKFDLYSDRNSQLRSNPTANLSSTARRILETLENLSAPLTSGYLQSTVRKHVKQVKTREKSHRFPPFSKGYEKVDSFRKNCKMHSFCENGAQNHLQSHVSSKPAVFLERVQKQGHVTVECPKITVKPISDMCKREDNLLPVYTFADPIHKFSLHDHKTAVSPTAHHEYLFSCPSRSCSRCSTGLIGSEFSLRQITTESNSIKSKITEINAWRCETCLLENSDKRVACQGCSIPKSKPQHAEELYFVSSAPTSVHTVETSVSSLSAINKEASQWECPTCMVFNEQNATNCICCQTLRPTNMSTSVWYCPTCLVENNKSDKCCCCSTVKPNGKPNSHTITNNSSLSKLASQPLGHFQFGFGVRGPNNSEKLEAFPSNNVHDSEQDDKVHPNKETKSSDTFSKSPQKKQSESLACGDFILQTNHIPQLKWPSQFDSTNSNIDLKGIEPSTTTSVRSSLEQTQLLNSTGFKFTFTTTNNLVSVNPTNSSVQKNDALLSTSNPSNSAAVNVYTCIAPSAFPNHQQTPVFNFDPDFRMSGGAISFTNSPQPSNFVDSNKGAQENEIRKKAHAVRRLRR</sequence>
<proteinExistence type="inferred from homology"/>
<dbReference type="GO" id="GO:0031965">
    <property type="term" value="C:nuclear membrane"/>
    <property type="evidence" value="ECO:0007669"/>
    <property type="project" value="UniProtKB-SubCell"/>
</dbReference>
<dbReference type="GO" id="GO:0006405">
    <property type="term" value="P:RNA export from nucleus"/>
    <property type="evidence" value="ECO:0007669"/>
    <property type="project" value="TreeGrafter"/>
</dbReference>
<keyword evidence="12" id="KW-0906">Nuclear pore complex</keyword>
<dbReference type="Proteomes" id="UP000050792">
    <property type="component" value="Unassembled WGS sequence"/>
</dbReference>
<dbReference type="Gene3D" id="4.10.1060.10">
    <property type="entry name" value="Zinc finger, RanBP2-type"/>
    <property type="match status" value="1"/>
</dbReference>
<dbReference type="GO" id="GO:0051028">
    <property type="term" value="P:mRNA transport"/>
    <property type="evidence" value="ECO:0007669"/>
    <property type="project" value="UniProtKB-KW"/>
</dbReference>
<organism evidence="22 23">
    <name type="scientific">Schistosoma rodhaini</name>
    <dbReference type="NCBI Taxonomy" id="6188"/>
    <lineage>
        <taxon>Eukaryota</taxon>
        <taxon>Metazoa</taxon>
        <taxon>Spiralia</taxon>
        <taxon>Lophotrochozoa</taxon>
        <taxon>Platyhelminthes</taxon>
        <taxon>Trematoda</taxon>
        <taxon>Digenea</taxon>
        <taxon>Strigeidida</taxon>
        <taxon>Schistosomatoidea</taxon>
        <taxon>Schistosomatidae</taxon>
        <taxon>Schistosoma</taxon>
    </lineage>
</organism>
<evidence type="ECO:0000256" key="15">
    <source>
        <dbReference type="ARBA" id="ARBA00060842"/>
    </source>
</evidence>
<dbReference type="InterPro" id="IPR001876">
    <property type="entry name" value="Znf_RanBP2"/>
</dbReference>
<evidence type="ECO:0000256" key="10">
    <source>
        <dbReference type="ARBA" id="ARBA00023010"/>
    </source>
</evidence>
<dbReference type="SUPFAM" id="SSF90209">
    <property type="entry name" value="Ran binding protein zinc finger-like"/>
    <property type="match status" value="1"/>
</dbReference>
<evidence type="ECO:0000256" key="1">
    <source>
        <dbReference type="ARBA" id="ARBA00001947"/>
    </source>
</evidence>
<keyword evidence="8" id="KW-0862">Zinc</keyword>
<name>A0AA85GIG8_9TREM</name>
<comment type="similarity">
    <text evidence="15">Belongs to the NUP153 family.</text>
</comment>
<feature type="compositionally biased region" description="Basic and acidic residues" evidence="20">
    <location>
        <begin position="602"/>
        <end position="618"/>
    </location>
</feature>
<keyword evidence="22" id="KW-1185">Reference proteome</keyword>
<evidence type="ECO:0000256" key="2">
    <source>
        <dbReference type="ARBA" id="ARBA00004126"/>
    </source>
</evidence>
<dbReference type="AlphaFoldDB" id="A0AA85GIG8"/>
<dbReference type="GO" id="GO:0003677">
    <property type="term" value="F:DNA binding"/>
    <property type="evidence" value="ECO:0007669"/>
    <property type="project" value="UniProtKB-KW"/>
</dbReference>
<dbReference type="GO" id="GO:0008270">
    <property type="term" value="F:zinc ion binding"/>
    <property type="evidence" value="ECO:0007669"/>
    <property type="project" value="UniProtKB-KW"/>
</dbReference>